<comment type="caution">
    <text evidence="1">The sequence shown here is derived from an EMBL/GenBank/DDBJ whole genome shotgun (WGS) entry which is preliminary data.</text>
</comment>
<dbReference type="EMBL" id="JBHFFA010000003">
    <property type="protein sequence ID" value="KAL2636099.1"/>
    <property type="molecule type" value="Genomic_DNA"/>
</dbReference>
<protein>
    <submittedName>
        <fullName evidence="1">Uncharacterized protein</fullName>
    </submittedName>
</protein>
<evidence type="ECO:0000313" key="2">
    <source>
        <dbReference type="Proteomes" id="UP001605036"/>
    </source>
</evidence>
<proteinExistence type="predicted"/>
<keyword evidence="2" id="KW-1185">Reference proteome</keyword>
<sequence>MRTHGIQLQQMQSEAIKTFQMWLCTIQMGPQKLKHSPSWRWKTAETEWKGWLRPSKFWHSLYEMEELLDDLSTKWQGGAYDLTWNIRWRKLWEKGRPPRVKLWTWKLLY</sequence>
<organism evidence="1 2">
    <name type="scientific">Riccia fluitans</name>
    <dbReference type="NCBI Taxonomy" id="41844"/>
    <lineage>
        <taxon>Eukaryota</taxon>
        <taxon>Viridiplantae</taxon>
        <taxon>Streptophyta</taxon>
        <taxon>Embryophyta</taxon>
        <taxon>Marchantiophyta</taxon>
        <taxon>Marchantiopsida</taxon>
        <taxon>Marchantiidae</taxon>
        <taxon>Marchantiales</taxon>
        <taxon>Ricciaceae</taxon>
        <taxon>Riccia</taxon>
    </lineage>
</organism>
<dbReference type="Proteomes" id="UP001605036">
    <property type="component" value="Unassembled WGS sequence"/>
</dbReference>
<reference evidence="1 2" key="1">
    <citation type="submission" date="2024-09" db="EMBL/GenBank/DDBJ databases">
        <title>Chromosome-scale assembly of Riccia fluitans.</title>
        <authorList>
            <person name="Paukszto L."/>
            <person name="Sawicki J."/>
            <person name="Karawczyk K."/>
            <person name="Piernik-Szablinska J."/>
            <person name="Szczecinska M."/>
            <person name="Mazdziarz M."/>
        </authorList>
    </citation>
    <scope>NUCLEOTIDE SEQUENCE [LARGE SCALE GENOMIC DNA]</scope>
    <source>
        <strain evidence="1">Rf_01</strain>
        <tissue evidence="1">Aerial parts of the thallus</tissue>
    </source>
</reference>
<gene>
    <name evidence="1" type="ORF">R1flu_007578</name>
</gene>
<accession>A0ABD1Z1Z4</accession>
<name>A0ABD1Z1Z4_9MARC</name>
<evidence type="ECO:0000313" key="1">
    <source>
        <dbReference type="EMBL" id="KAL2636099.1"/>
    </source>
</evidence>
<dbReference type="AlphaFoldDB" id="A0ABD1Z1Z4"/>